<organism evidence="3 4">
    <name type="scientific">Clunio marinus</name>
    <dbReference type="NCBI Taxonomy" id="568069"/>
    <lineage>
        <taxon>Eukaryota</taxon>
        <taxon>Metazoa</taxon>
        <taxon>Ecdysozoa</taxon>
        <taxon>Arthropoda</taxon>
        <taxon>Hexapoda</taxon>
        <taxon>Insecta</taxon>
        <taxon>Pterygota</taxon>
        <taxon>Neoptera</taxon>
        <taxon>Endopterygota</taxon>
        <taxon>Diptera</taxon>
        <taxon>Nematocera</taxon>
        <taxon>Chironomoidea</taxon>
        <taxon>Chironomidae</taxon>
        <taxon>Clunio</taxon>
    </lineage>
</organism>
<feature type="region of interest" description="Disordered" evidence="2">
    <location>
        <begin position="36"/>
        <end position="101"/>
    </location>
</feature>
<feature type="region of interest" description="Disordered" evidence="2">
    <location>
        <begin position="447"/>
        <end position="471"/>
    </location>
</feature>
<dbReference type="Gene3D" id="2.30.29.30">
    <property type="entry name" value="Pleckstrin-homology domain (PH domain)/Phosphotyrosine-binding domain (PTB)"/>
    <property type="match status" value="1"/>
</dbReference>
<feature type="compositionally biased region" description="Basic and acidic residues" evidence="2">
    <location>
        <begin position="223"/>
        <end position="232"/>
    </location>
</feature>
<protein>
    <submittedName>
        <fullName evidence="3">CLUMA_CG006261, isoform A</fullName>
    </submittedName>
</protein>
<feature type="region of interest" description="Disordered" evidence="2">
    <location>
        <begin position="313"/>
        <end position="344"/>
    </location>
</feature>
<dbReference type="PANTHER" id="PTHR11232:SF17">
    <property type="entry name" value="CAPON-LIKE PROTEIN"/>
    <property type="match status" value="1"/>
</dbReference>
<evidence type="ECO:0000313" key="3">
    <source>
        <dbReference type="EMBL" id="CRK92822.1"/>
    </source>
</evidence>
<feature type="region of interest" description="Disordered" evidence="2">
    <location>
        <begin position="122"/>
        <end position="236"/>
    </location>
</feature>
<feature type="compositionally biased region" description="Polar residues" evidence="2">
    <location>
        <begin position="935"/>
        <end position="948"/>
    </location>
</feature>
<feature type="compositionally biased region" description="Gly residues" evidence="2">
    <location>
        <begin position="155"/>
        <end position="164"/>
    </location>
</feature>
<feature type="compositionally biased region" description="Basic and acidic residues" evidence="2">
    <location>
        <begin position="313"/>
        <end position="336"/>
    </location>
</feature>
<feature type="compositionally biased region" description="Low complexity" evidence="2">
    <location>
        <begin position="404"/>
        <end position="415"/>
    </location>
</feature>
<dbReference type="EMBL" id="CVRI01000035">
    <property type="protein sequence ID" value="CRK92822.1"/>
    <property type="molecule type" value="Genomic_DNA"/>
</dbReference>
<evidence type="ECO:0000256" key="2">
    <source>
        <dbReference type="SAM" id="MobiDB-lite"/>
    </source>
</evidence>
<feature type="compositionally biased region" description="Acidic residues" evidence="2">
    <location>
        <begin position="65"/>
        <end position="84"/>
    </location>
</feature>
<feature type="region of interest" description="Disordered" evidence="2">
    <location>
        <begin position="923"/>
        <end position="948"/>
    </location>
</feature>
<proteinExistence type="predicted"/>
<feature type="compositionally biased region" description="Polar residues" evidence="2">
    <location>
        <begin position="125"/>
        <end position="147"/>
    </location>
</feature>
<sequence length="1019" mass="114929">MMHHILDVDAGYKAANINSQQRKNRIKRMEELSQSLDDGLNNIPDDDGYGRYTENRGRQTNPRYDDDDDYDDDVGDFFDDEYSDDYYYNSNTKPFDDRPRSYNEKYSSYMYDDYNSAGNFHRNRYSLNESSSSNRYQEQSPVMQQKHSTLRRNHGSGGSSGNGHHGSNKHILFNDEDDIRYVNEKKQTKSQSSSTKTKSSKKESKEKLSLTSTSLFSSKKKASKEDVAKPEKSPQQVMKAKLKIQNIASDDSVLHTRPNHKQNILHRHHSVEAKLPSYSADRSNLSPTIMEEIEFEMQDIDTEVEKECEKEVVVEKVKEKSGKEKGKDKKEKEKVDSTPSTPTAKKSFKAHLYNHKKLFKVPDIDLNHFSKFSCFFSSNKNIAALKGNKKEDITSKSAEELNEPSPKSSPTTKSPPTSPKKLAKNNSKVEKVETNFDKLERIEEKLDKSNSSRTAYAKTTTGSGSTIQSSNDCFRDEDISFSASDGEFESQAMKIVRTVGQAFEVCHKISMQKKQDNNENNSELNSELDQSDIQNLSDFDEPKKALDTTPILQDSPQKIQRPNHLENLSTPLNNLIAPPSPNKIITLSDDSSKENVRELQILKEQLQQQTQQTKQALAQLILVREQLLTETNARIEAQARTQQLLQQNRELLEHIASLSGLNESERPGLSPTNIGMAPQSQLPLYLQTLSLLGSSSPTNIMNNKSNEYLQNEDIKNNNNAYSSKQNGTGLNFEGYQMYQNTMQTYNQLQKLTMPQQHQELYQLNQELLNRLKNLNVGFQTPSTPVSSPFTPSPTAVLPNFPGDSNFMFTNAAAQNFINNNNANNNIAASSPLGTLNRSSSTYSTMSPIGDSFDRSLDNLNNNLNNSSNDTAFIKPLSQVGTVTTLDNDGKVKVIVPVDQQQQLNHQQAQKGRERYRADEDYFSERRSGGSGSVAAGNTLQRPSTQQHRALTPILSRGEKKAQGNTVTLKVTDEAGNITNQRKLPAQPSFITRSTSEKVPNRSQIMSHVHRTQWARHTTK</sequence>
<dbReference type="AlphaFoldDB" id="A0A1J1I1V6"/>
<reference evidence="3 4" key="1">
    <citation type="submission" date="2015-04" db="EMBL/GenBank/DDBJ databases">
        <authorList>
            <person name="Syromyatnikov M.Y."/>
            <person name="Popov V.N."/>
        </authorList>
    </citation>
    <scope>NUCLEOTIDE SEQUENCE [LARGE SCALE GENOMIC DNA]</scope>
</reference>
<dbReference type="InterPro" id="IPR051133">
    <property type="entry name" value="Adapter_Engulfment-Domain"/>
</dbReference>
<feature type="coiled-coil region" evidence="1">
    <location>
        <begin position="589"/>
        <end position="623"/>
    </location>
</feature>
<dbReference type="OrthoDB" id="7791299at2759"/>
<evidence type="ECO:0000313" key="4">
    <source>
        <dbReference type="Proteomes" id="UP000183832"/>
    </source>
</evidence>
<dbReference type="Proteomes" id="UP000183832">
    <property type="component" value="Unassembled WGS sequence"/>
</dbReference>
<keyword evidence="4" id="KW-1185">Reference proteome</keyword>
<feature type="region of interest" description="Disordered" evidence="2">
    <location>
        <begin position="389"/>
        <end position="429"/>
    </location>
</feature>
<dbReference type="PANTHER" id="PTHR11232">
    <property type="entry name" value="PHOSPHOTYROSINE INTERACTION DOMAIN-CONTAINING FAMILY MEMBER"/>
    <property type="match status" value="1"/>
</dbReference>
<feature type="compositionally biased region" description="Low complexity" evidence="2">
    <location>
        <begin position="459"/>
        <end position="470"/>
    </location>
</feature>
<keyword evidence="1" id="KW-0175">Coiled coil</keyword>
<feature type="compositionally biased region" description="Basic and acidic residues" evidence="2">
    <location>
        <begin position="389"/>
        <end position="399"/>
    </location>
</feature>
<dbReference type="GO" id="GO:0050998">
    <property type="term" value="F:nitric-oxide synthase binding"/>
    <property type="evidence" value="ECO:0007669"/>
    <property type="project" value="TreeGrafter"/>
</dbReference>
<gene>
    <name evidence="3" type="primary">similar to Capon-like protein</name>
    <name evidence="3" type="ORF">CLUMA_CG006261</name>
</gene>
<accession>A0A1J1I1V6</accession>
<dbReference type="STRING" id="568069.A0A1J1I1V6"/>
<dbReference type="InterPro" id="IPR011993">
    <property type="entry name" value="PH-like_dom_sf"/>
</dbReference>
<name>A0A1J1I1V6_9DIPT</name>
<evidence type="ECO:0000256" key="1">
    <source>
        <dbReference type="SAM" id="Coils"/>
    </source>
</evidence>